<dbReference type="InterPro" id="IPR036271">
    <property type="entry name" value="Tet_transcr_reg_TetR-rel_C_sf"/>
</dbReference>
<feature type="coiled-coil region" evidence="5">
    <location>
        <begin position="55"/>
        <end position="82"/>
    </location>
</feature>
<keyword evidence="3" id="KW-0804">Transcription</keyword>
<dbReference type="PRINTS" id="PR00455">
    <property type="entry name" value="HTHTETR"/>
</dbReference>
<dbReference type="SUPFAM" id="SSF46689">
    <property type="entry name" value="Homeodomain-like"/>
    <property type="match status" value="1"/>
</dbReference>
<name>A0ABQ5MLE2_9FLAO</name>
<keyword evidence="2 4" id="KW-0238">DNA-binding</keyword>
<dbReference type="PANTHER" id="PTHR47506">
    <property type="entry name" value="TRANSCRIPTIONAL REGULATORY PROTEIN"/>
    <property type="match status" value="1"/>
</dbReference>
<sequence>MNKAEKTRKHIIERTAPVFNKKGYYATSMADITKATGLTKGAIYGNFPDKEALTIAALEYNINQLNQKIESRIDEVSTVKEKFSAYLEVFENVAPEVLQYGGCSYMNSAIETDDTNPELFKIVQDKFKNWIHGTEKLVLLGLESGEIKPDTNPTEFALFFVAIVEGSILLSKTLNNPKPIHSNLNILRDRINAILL</sequence>
<dbReference type="Pfam" id="PF00440">
    <property type="entry name" value="TetR_N"/>
    <property type="match status" value="1"/>
</dbReference>
<dbReference type="EMBL" id="BRVO01000003">
    <property type="protein sequence ID" value="GLB50235.1"/>
    <property type="molecule type" value="Genomic_DNA"/>
</dbReference>
<gene>
    <name evidence="7" type="ORF">Y10_26030</name>
</gene>
<evidence type="ECO:0000256" key="3">
    <source>
        <dbReference type="ARBA" id="ARBA00023163"/>
    </source>
</evidence>
<keyword evidence="5" id="KW-0175">Coiled coil</keyword>
<comment type="caution">
    <text evidence="7">The sequence shown here is derived from an EMBL/GenBank/DDBJ whole genome shotgun (WGS) entry which is preliminary data.</text>
</comment>
<keyword evidence="8" id="KW-1185">Reference proteome</keyword>
<reference evidence="7" key="1">
    <citation type="submission" date="2022-07" db="EMBL/GenBank/DDBJ databases">
        <title>Taxonomy of Novel Oxalotrophic and Methylotrophic Bacteria.</title>
        <authorList>
            <person name="Sahin N."/>
            <person name="Tani A."/>
        </authorList>
    </citation>
    <scope>NUCLEOTIDE SEQUENCE</scope>
    <source>
        <strain evidence="7">Y10</strain>
    </source>
</reference>
<dbReference type="PROSITE" id="PS50977">
    <property type="entry name" value="HTH_TETR_2"/>
    <property type="match status" value="1"/>
</dbReference>
<dbReference type="Proteomes" id="UP001143543">
    <property type="component" value="Unassembled WGS sequence"/>
</dbReference>
<evidence type="ECO:0000256" key="4">
    <source>
        <dbReference type="PROSITE-ProRule" id="PRU00335"/>
    </source>
</evidence>
<keyword evidence="1" id="KW-0805">Transcription regulation</keyword>
<proteinExistence type="predicted"/>
<feature type="DNA-binding region" description="H-T-H motif" evidence="4">
    <location>
        <begin position="28"/>
        <end position="47"/>
    </location>
</feature>
<accession>A0ABQ5MLE2</accession>
<dbReference type="Pfam" id="PF16925">
    <property type="entry name" value="TetR_C_13"/>
    <property type="match status" value="1"/>
</dbReference>
<dbReference type="Gene3D" id="1.10.357.10">
    <property type="entry name" value="Tetracycline Repressor, domain 2"/>
    <property type="match status" value="1"/>
</dbReference>
<protein>
    <submittedName>
        <fullName evidence="7">TetR family transcriptional regulator</fullName>
    </submittedName>
</protein>
<evidence type="ECO:0000313" key="7">
    <source>
        <dbReference type="EMBL" id="GLB50235.1"/>
    </source>
</evidence>
<dbReference type="InterPro" id="IPR001647">
    <property type="entry name" value="HTH_TetR"/>
</dbReference>
<evidence type="ECO:0000256" key="2">
    <source>
        <dbReference type="ARBA" id="ARBA00023125"/>
    </source>
</evidence>
<organism evidence="7 8">
    <name type="scientific">Neptunitalea lumnitzerae</name>
    <dbReference type="NCBI Taxonomy" id="2965509"/>
    <lineage>
        <taxon>Bacteria</taxon>
        <taxon>Pseudomonadati</taxon>
        <taxon>Bacteroidota</taxon>
        <taxon>Flavobacteriia</taxon>
        <taxon>Flavobacteriales</taxon>
        <taxon>Flavobacteriaceae</taxon>
        <taxon>Neptunitalea</taxon>
    </lineage>
</organism>
<dbReference type="SUPFAM" id="SSF48498">
    <property type="entry name" value="Tetracyclin repressor-like, C-terminal domain"/>
    <property type="match status" value="1"/>
</dbReference>
<evidence type="ECO:0000313" key="8">
    <source>
        <dbReference type="Proteomes" id="UP001143543"/>
    </source>
</evidence>
<dbReference type="RefSeq" id="WP_281765866.1">
    <property type="nucleotide sequence ID" value="NZ_BRVO01000003.1"/>
</dbReference>
<evidence type="ECO:0000256" key="1">
    <source>
        <dbReference type="ARBA" id="ARBA00023015"/>
    </source>
</evidence>
<evidence type="ECO:0000256" key="5">
    <source>
        <dbReference type="SAM" id="Coils"/>
    </source>
</evidence>
<feature type="domain" description="HTH tetR-type" evidence="6">
    <location>
        <begin position="5"/>
        <end position="65"/>
    </location>
</feature>
<dbReference type="PANTHER" id="PTHR47506:SF3">
    <property type="entry name" value="HTH-TYPE TRANSCRIPTIONAL REGULATOR LMRA"/>
    <property type="match status" value="1"/>
</dbReference>
<dbReference type="InterPro" id="IPR011075">
    <property type="entry name" value="TetR_C"/>
</dbReference>
<dbReference type="InterPro" id="IPR009057">
    <property type="entry name" value="Homeodomain-like_sf"/>
</dbReference>
<evidence type="ECO:0000259" key="6">
    <source>
        <dbReference type="PROSITE" id="PS50977"/>
    </source>
</evidence>